<organism evidence="2 3">
    <name type="scientific">Trifolium medium</name>
    <dbReference type="NCBI Taxonomy" id="97028"/>
    <lineage>
        <taxon>Eukaryota</taxon>
        <taxon>Viridiplantae</taxon>
        <taxon>Streptophyta</taxon>
        <taxon>Embryophyta</taxon>
        <taxon>Tracheophyta</taxon>
        <taxon>Spermatophyta</taxon>
        <taxon>Magnoliopsida</taxon>
        <taxon>eudicotyledons</taxon>
        <taxon>Gunneridae</taxon>
        <taxon>Pentapetalae</taxon>
        <taxon>rosids</taxon>
        <taxon>fabids</taxon>
        <taxon>Fabales</taxon>
        <taxon>Fabaceae</taxon>
        <taxon>Papilionoideae</taxon>
        <taxon>50 kb inversion clade</taxon>
        <taxon>NPAAA clade</taxon>
        <taxon>Hologalegina</taxon>
        <taxon>IRL clade</taxon>
        <taxon>Trifolieae</taxon>
        <taxon>Trifolium</taxon>
    </lineage>
</organism>
<protein>
    <submittedName>
        <fullName evidence="2">Uncharacterized protein</fullName>
    </submittedName>
</protein>
<gene>
    <name evidence="2" type="ORF">A2U01_0003727</name>
</gene>
<comment type="caution">
    <text evidence="2">The sequence shown here is derived from an EMBL/GenBank/DDBJ whole genome shotgun (WGS) entry which is preliminary data.</text>
</comment>
<dbReference type="Proteomes" id="UP000265520">
    <property type="component" value="Unassembled WGS sequence"/>
</dbReference>
<name>A0A392M9N7_9FABA</name>
<dbReference type="SUPFAM" id="SSF50630">
    <property type="entry name" value="Acid proteases"/>
    <property type="match status" value="1"/>
</dbReference>
<keyword evidence="3" id="KW-1185">Reference proteome</keyword>
<accession>A0A392M9N7</accession>
<dbReference type="PANTHER" id="PTHR33240:SF15">
    <property type="entry name" value="GAG-PRO-LIKE PROTEIN"/>
    <property type="match status" value="1"/>
</dbReference>
<evidence type="ECO:0000313" key="2">
    <source>
        <dbReference type="EMBL" id="MCH82914.1"/>
    </source>
</evidence>
<dbReference type="EMBL" id="LXQA010004371">
    <property type="protein sequence ID" value="MCH82914.1"/>
    <property type="molecule type" value="Genomic_DNA"/>
</dbReference>
<feature type="compositionally biased region" description="Polar residues" evidence="1">
    <location>
        <begin position="228"/>
        <end position="248"/>
    </location>
</feature>
<evidence type="ECO:0000313" key="3">
    <source>
        <dbReference type="Proteomes" id="UP000265520"/>
    </source>
</evidence>
<evidence type="ECO:0000256" key="1">
    <source>
        <dbReference type="SAM" id="MobiDB-lite"/>
    </source>
</evidence>
<sequence length="473" mass="54347">SARQIEKLDAEKDRDTIQKAIEEGRLIFEDKPKMKVYENPFHVAANYAEPEYDVNMVNATIHQEAFMVEAVFAEEETVDHIIEKFEDETLNKIYPENEETLSEFLQKKCSFNQEVMLYPRCSSIFDKAAAKAFDKSNIKKIFDISEAKKEVANEEGPWRNQHDKKGTRFFDKKKKRSLQKKREYGFDHNLKPYSGFQKRNTYTPPNNVPIGKWFVGDKKFRNRKSISLEGSQGSNQLSSEEVTSSRNETVTHKEKAKSTKATEEDSATENFETGFPDEIEEICQVAMISVLPAEYADKSFGVDELEDLFQQTHIVDEPSMIAYVPKWIVKASSWNSAFFNKPTNQMKSHLKTLFIKAEINEDFKVNKVLIDGGAAVNLMPESFLSKIDKSKKDLMDHNIVITDFNGNSAKSLGVIVVKLKVGSVTRSTVFIVVPPKLIITCYLEGNGYMLWVQFHQPCTKQWYFGEKMTMWNT</sequence>
<feature type="compositionally biased region" description="Basic and acidic residues" evidence="1">
    <location>
        <begin position="249"/>
        <end position="263"/>
    </location>
</feature>
<dbReference type="PANTHER" id="PTHR33240">
    <property type="entry name" value="OS08G0508500 PROTEIN"/>
    <property type="match status" value="1"/>
</dbReference>
<dbReference type="AlphaFoldDB" id="A0A392M9N7"/>
<reference evidence="2 3" key="1">
    <citation type="journal article" date="2018" name="Front. Plant Sci.">
        <title>Red Clover (Trifolium pratense) and Zigzag Clover (T. medium) - A Picture of Genomic Similarities and Differences.</title>
        <authorList>
            <person name="Dluhosova J."/>
            <person name="Istvanek J."/>
            <person name="Nedelnik J."/>
            <person name="Repkova J."/>
        </authorList>
    </citation>
    <scope>NUCLEOTIDE SEQUENCE [LARGE SCALE GENOMIC DNA]</scope>
    <source>
        <strain evidence="3">cv. 10/8</strain>
        <tissue evidence="2">Leaf</tissue>
    </source>
</reference>
<dbReference type="CDD" id="cd00303">
    <property type="entry name" value="retropepsin_like"/>
    <property type="match status" value="1"/>
</dbReference>
<proteinExistence type="predicted"/>
<dbReference type="InterPro" id="IPR021109">
    <property type="entry name" value="Peptidase_aspartic_dom_sf"/>
</dbReference>
<feature type="non-terminal residue" evidence="2">
    <location>
        <position position="1"/>
    </location>
</feature>
<dbReference type="Gene3D" id="2.40.70.10">
    <property type="entry name" value="Acid Proteases"/>
    <property type="match status" value="1"/>
</dbReference>
<feature type="region of interest" description="Disordered" evidence="1">
    <location>
        <begin position="227"/>
        <end position="269"/>
    </location>
</feature>